<keyword evidence="2 5" id="KW-0436">Ligase</keyword>
<evidence type="ECO:0000256" key="2">
    <source>
        <dbReference type="ARBA" id="ARBA00022598"/>
    </source>
</evidence>
<dbReference type="InterPro" id="IPR042099">
    <property type="entry name" value="ANL_N_sf"/>
</dbReference>
<evidence type="ECO:0000259" key="7">
    <source>
        <dbReference type="Pfam" id="PF13193"/>
    </source>
</evidence>
<dbReference type="InterPro" id="IPR025110">
    <property type="entry name" value="AMP-bd_C"/>
</dbReference>
<evidence type="ECO:0000259" key="6">
    <source>
        <dbReference type="Pfam" id="PF00501"/>
    </source>
</evidence>
<dbReference type="Pfam" id="PF13193">
    <property type="entry name" value="AMP-binding_C"/>
    <property type="match status" value="1"/>
</dbReference>
<keyword evidence="4 5" id="KW-0067">ATP-binding</keyword>
<dbReference type="STRING" id="41067.A0A2I2FKC0"/>
<dbReference type="GO" id="GO:0005524">
    <property type="term" value="F:ATP binding"/>
    <property type="evidence" value="ECO:0007669"/>
    <property type="project" value="UniProtKB-UniRule"/>
</dbReference>
<dbReference type="Pfam" id="PF00501">
    <property type="entry name" value="AMP-binding"/>
    <property type="match status" value="1"/>
</dbReference>
<evidence type="ECO:0000256" key="5">
    <source>
        <dbReference type="RuleBase" id="RU361147"/>
    </source>
</evidence>
<dbReference type="EC" id="6.2.1.1" evidence="5"/>
<keyword evidence="3 5" id="KW-0547">Nucleotide-binding</keyword>
<dbReference type="GO" id="GO:0019427">
    <property type="term" value="P:acetyl-CoA biosynthetic process from acetate"/>
    <property type="evidence" value="ECO:0007669"/>
    <property type="project" value="InterPro"/>
</dbReference>
<gene>
    <name evidence="9" type="ORF">BDW47DRAFT_75048</name>
</gene>
<dbReference type="GO" id="GO:0003987">
    <property type="term" value="F:acetate-CoA ligase activity"/>
    <property type="evidence" value="ECO:0007669"/>
    <property type="project" value="UniProtKB-UniRule"/>
</dbReference>
<comment type="catalytic activity">
    <reaction evidence="5">
        <text>acetate + ATP + CoA = acetyl-CoA + AMP + diphosphate</text>
        <dbReference type="Rhea" id="RHEA:23176"/>
        <dbReference type="ChEBI" id="CHEBI:30089"/>
        <dbReference type="ChEBI" id="CHEBI:30616"/>
        <dbReference type="ChEBI" id="CHEBI:33019"/>
        <dbReference type="ChEBI" id="CHEBI:57287"/>
        <dbReference type="ChEBI" id="CHEBI:57288"/>
        <dbReference type="ChEBI" id="CHEBI:456215"/>
        <dbReference type="EC" id="6.2.1.1"/>
    </reaction>
</comment>
<dbReference type="SUPFAM" id="SSF56801">
    <property type="entry name" value="Acetyl-CoA synthetase-like"/>
    <property type="match status" value="1"/>
</dbReference>
<evidence type="ECO:0000256" key="1">
    <source>
        <dbReference type="ARBA" id="ARBA00006432"/>
    </source>
</evidence>
<dbReference type="AlphaFoldDB" id="A0A2I2FKC0"/>
<dbReference type="RefSeq" id="XP_024675088.1">
    <property type="nucleotide sequence ID" value="XM_024819751.1"/>
</dbReference>
<dbReference type="InterPro" id="IPR045851">
    <property type="entry name" value="AMP-bd_C_sf"/>
</dbReference>
<dbReference type="GO" id="GO:0016208">
    <property type="term" value="F:AMP binding"/>
    <property type="evidence" value="ECO:0007669"/>
    <property type="project" value="InterPro"/>
</dbReference>
<dbReference type="NCBIfam" id="NF001208">
    <property type="entry name" value="PRK00174.1"/>
    <property type="match status" value="1"/>
</dbReference>
<keyword evidence="10" id="KW-1185">Reference proteome</keyword>
<reference evidence="9 10" key="1">
    <citation type="submission" date="2017-12" db="EMBL/GenBank/DDBJ databases">
        <authorList>
            <consortium name="DOE Joint Genome Institute"/>
            <person name="Haridas S."/>
            <person name="Kjaerbolling I."/>
            <person name="Vesth T.C."/>
            <person name="Frisvad J.C."/>
            <person name="Nybo J.L."/>
            <person name="Theobald S."/>
            <person name="Kuo A."/>
            <person name="Bowyer P."/>
            <person name="Matsuda Y."/>
            <person name="Mondo S."/>
            <person name="Lyhne E.K."/>
            <person name="Kogle M.E."/>
            <person name="Clum A."/>
            <person name="Lipzen A."/>
            <person name="Salamov A."/>
            <person name="Ngan C.Y."/>
            <person name="Daum C."/>
            <person name="Chiniquy J."/>
            <person name="Barry K."/>
            <person name="LaButti K."/>
            <person name="Simmons B.A."/>
            <person name="Magnuson J.K."/>
            <person name="Mortensen U.H."/>
            <person name="Larsen T.O."/>
            <person name="Grigoriev I.V."/>
            <person name="Baker S.E."/>
            <person name="Andersen M.R."/>
            <person name="Nordberg H.P."/>
            <person name="Cantor M.N."/>
            <person name="Hua S.X."/>
        </authorList>
    </citation>
    <scope>NUCLEOTIDE SEQUENCE [LARGE SCALE GENOMIC DNA]</scope>
    <source>
        <strain evidence="9 10">CBS 102.13</strain>
    </source>
</reference>
<feature type="domain" description="AMP-dependent synthetase/ligase" evidence="6">
    <location>
        <begin position="124"/>
        <end position="516"/>
    </location>
</feature>
<feature type="domain" description="Acetyl-coenzyme A synthetase N-terminal" evidence="8">
    <location>
        <begin position="67"/>
        <end position="122"/>
    </location>
</feature>
<dbReference type="FunFam" id="3.40.50.12780:FF:000001">
    <property type="entry name" value="Acetyl-coenzyme A synthetase"/>
    <property type="match status" value="1"/>
</dbReference>
<dbReference type="InterPro" id="IPR011904">
    <property type="entry name" value="Ac_CoA_lig"/>
</dbReference>
<dbReference type="Gene3D" id="3.30.300.30">
    <property type="match status" value="1"/>
</dbReference>
<evidence type="ECO:0000313" key="10">
    <source>
        <dbReference type="Proteomes" id="UP000234585"/>
    </source>
</evidence>
<comment type="similarity">
    <text evidence="1 5">Belongs to the ATP-dependent AMP-binding enzyme family.</text>
</comment>
<dbReference type="Gene3D" id="3.40.50.12780">
    <property type="entry name" value="N-terminal domain of ligase-like"/>
    <property type="match status" value="1"/>
</dbReference>
<dbReference type="PROSITE" id="PS00455">
    <property type="entry name" value="AMP_BINDING"/>
    <property type="match status" value="1"/>
</dbReference>
<dbReference type="GO" id="GO:0005829">
    <property type="term" value="C:cytosol"/>
    <property type="evidence" value="ECO:0007669"/>
    <property type="project" value="TreeGrafter"/>
</dbReference>
<feature type="domain" description="AMP-binding enzyme C-terminal" evidence="7">
    <location>
        <begin position="571"/>
        <end position="649"/>
    </location>
</feature>
<evidence type="ECO:0000256" key="4">
    <source>
        <dbReference type="ARBA" id="ARBA00022840"/>
    </source>
</evidence>
<dbReference type="InterPro" id="IPR000873">
    <property type="entry name" value="AMP-dep_synth/lig_dom"/>
</dbReference>
<dbReference type="InterPro" id="IPR032387">
    <property type="entry name" value="ACAS_N"/>
</dbReference>
<dbReference type="PANTHER" id="PTHR24095">
    <property type="entry name" value="ACETYL-COENZYME A SYNTHETASE"/>
    <property type="match status" value="1"/>
</dbReference>
<name>A0A2I2FKC0_ASPCN</name>
<dbReference type="EMBL" id="KZ559122">
    <property type="protein sequence ID" value="PLB41076.1"/>
    <property type="molecule type" value="Genomic_DNA"/>
</dbReference>
<dbReference type="InterPro" id="IPR020845">
    <property type="entry name" value="AMP-binding_CS"/>
</dbReference>
<organism evidence="9 10">
    <name type="scientific">Aspergillus candidus</name>
    <dbReference type="NCBI Taxonomy" id="41067"/>
    <lineage>
        <taxon>Eukaryota</taxon>
        <taxon>Fungi</taxon>
        <taxon>Dikarya</taxon>
        <taxon>Ascomycota</taxon>
        <taxon>Pezizomycotina</taxon>
        <taxon>Eurotiomycetes</taxon>
        <taxon>Eurotiomycetidae</taxon>
        <taxon>Eurotiales</taxon>
        <taxon>Aspergillaceae</taxon>
        <taxon>Aspergillus</taxon>
        <taxon>Aspergillus subgen. Circumdati</taxon>
    </lineage>
</organism>
<sequence length="689" mass="75956">MLSFTTKDVAGWLMNVVSGSAAGVPLKRLENMAEGSSEKEPTLSFLEKRKFFCTEIERQYLRPEHYPILHKTSVEDPAVFWGTVARLLLSFDNDFHTAYSASFAPGGSRWFLGGYLNASFNCVDRHALENPGRLALLSEADEPGAQRQITYDELLERVSNFASLLQAYGAKCGDVITIYMPTIPEIVIAMLACARIGAIHSVVFLGFSAQALRQRLHDAQSKIVVTVNEGKRGGKSIPAKLIVDEALQECPLVSSVIVYRRTESTVPMQPQRDLWWHEEVKKYPKYMSPRPMASEDPLFLLYTSGSTGQPKGLVHSTAGYLVGAAATGRYTFNIKKSDRVFCTGDIGWAMGHTYAVYMSLSLGATTVLFEGTPTYPSCSRYWDIVKDFHVTHFCSAPTALRLLESVGDEYAPGDLTTLKVLATAGEPIAAETWKWYHDAVGEGRANVIDTYWQTESGGHLITPLSGVTTTKPGSASLPFLGIDPVILDLESGDEVVARGEKGMLAIRRPWPSMARTIWRSHQRFEDLYFDKVTGYYITGDEARRDEDGHYWIQGRADDVINVSGHRLSATEIESSILSNDSIVECAVVGVPDHIKGSSLATFASVKLCGSDVEGLKNEIKAMVKAKIGSFAVPEFVFIVSELPKTRSGKITRRILRCLAAGEYSQVGDTSTLQNPEVVHQIANHLKQIR</sequence>
<evidence type="ECO:0000313" key="9">
    <source>
        <dbReference type="EMBL" id="PLB41076.1"/>
    </source>
</evidence>
<dbReference type="Pfam" id="PF16177">
    <property type="entry name" value="ACAS_N"/>
    <property type="match status" value="1"/>
</dbReference>
<accession>A0A2I2FKC0</accession>
<evidence type="ECO:0000256" key="3">
    <source>
        <dbReference type="ARBA" id="ARBA00022741"/>
    </source>
</evidence>
<dbReference type="GeneID" id="36526911"/>
<dbReference type="NCBIfam" id="TIGR02188">
    <property type="entry name" value="Ac_CoA_lig_AcsA"/>
    <property type="match status" value="1"/>
</dbReference>
<protein>
    <recommendedName>
        <fullName evidence="5">Acetyl-coenzyme A synthetase</fullName>
        <ecNumber evidence="5">6.2.1.1</ecNumber>
    </recommendedName>
</protein>
<dbReference type="PANTHER" id="PTHR24095:SF14">
    <property type="entry name" value="ACETYL-COENZYME A SYNTHETASE 1"/>
    <property type="match status" value="1"/>
</dbReference>
<evidence type="ECO:0000259" key="8">
    <source>
        <dbReference type="Pfam" id="PF16177"/>
    </source>
</evidence>
<proteinExistence type="inferred from homology"/>
<dbReference type="OrthoDB" id="1706066at2759"/>
<dbReference type="Proteomes" id="UP000234585">
    <property type="component" value="Unassembled WGS sequence"/>
</dbReference>